<dbReference type="AlphaFoldDB" id="A0A1T4U058"/>
<evidence type="ECO:0000313" key="1">
    <source>
        <dbReference type="EMBL" id="SKA46116.1"/>
    </source>
</evidence>
<evidence type="ECO:0000313" key="2">
    <source>
        <dbReference type="Proteomes" id="UP000190367"/>
    </source>
</evidence>
<dbReference type="OrthoDB" id="9816564at2"/>
<keyword evidence="2" id="KW-1185">Reference proteome</keyword>
<dbReference type="STRING" id="634771.SAMN04488128_107186"/>
<organism evidence="1 2">
    <name type="scientific">Chitinophaga eiseniae</name>
    <dbReference type="NCBI Taxonomy" id="634771"/>
    <lineage>
        <taxon>Bacteria</taxon>
        <taxon>Pseudomonadati</taxon>
        <taxon>Bacteroidota</taxon>
        <taxon>Chitinophagia</taxon>
        <taxon>Chitinophagales</taxon>
        <taxon>Chitinophagaceae</taxon>
        <taxon>Chitinophaga</taxon>
    </lineage>
</organism>
<dbReference type="Proteomes" id="UP000190367">
    <property type="component" value="Unassembled WGS sequence"/>
</dbReference>
<name>A0A1T4U058_9BACT</name>
<reference evidence="2" key="1">
    <citation type="submission" date="2017-02" db="EMBL/GenBank/DDBJ databases">
        <authorList>
            <person name="Varghese N."/>
            <person name="Submissions S."/>
        </authorList>
    </citation>
    <scope>NUCLEOTIDE SEQUENCE [LARGE SCALE GENOMIC DNA]</scope>
    <source>
        <strain evidence="2">DSM 22224</strain>
    </source>
</reference>
<gene>
    <name evidence="1" type="ORF">SAMN04488128_107186</name>
</gene>
<proteinExistence type="predicted"/>
<dbReference type="PANTHER" id="PTHR12526:SF630">
    <property type="entry name" value="GLYCOSYLTRANSFERASE"/>
    <property type="match status" value="1"/>
</dbReference>
<dbReference type="Gene3D" id="3.40.50.11010">
    <property type="match status" value="1"/>
</dbReference>
<dbReference type="SUPFAM" id="SSF53756">
    <property type="entry name" value="UDP-Glycosyltransferase/glycogen phosphorylase"/>
    <property type="match status" value="1"/>
</dbReference>
<dbReference type="RefSeq" id="WP_078673003.1">
    <property type="nucleotide sequence ID" value="NZ_FUWZ01000007.1"/>
</dbReference>
<sequence length="401" mass="45620">MMSVYNRDIVIVGLQPWYTKIGSNCKSLAAEFSKHNRVLYVNAPIDRRTSFNRHAGEEIDHHKAVISGKAPSLVQISDNMWNLYPTSVIESINWLPSTPLFSVFNRINNRRFARNIRKALRQLGFKDVILFNDNDIFRSFYLKELLQPSVYIYYSRDNILAVDYWRKHGEKLEPAHIAKADIGVANSLYLAERLKKYNPESHYIGQGCNLELFNPDRPMDVPADTAHLKGPVIGYVGALTSLRLDIPLLVNLASEQKDWNFVLVGHEDEDFKKSPLHELPNVHFTGGKPMADLPAYVKSFDVCINPQVVNDLTIGNYPLKVDEYLAMGKPVVATRTPTMKMFEDYVYLADDLTSYLLQLKAALEGNQPEQAAARRAFALTHTWENSAAALYEAIHAYESRL</sequence>
<dbReference type="EMBL" id="FUWZ01000007">
    <property type="protein sequence ID" value="SKA46116.1"/>
    <property type="molecule type" value="Genomic_DNA"/>
</dbReference>
<protein>
    <submittedName>
        <fullName evidence="1">Glycosyltransferase involved in cell wall bisynthesis</fullName>
    </submittedName>
</protein>
<dbReference type="GO" id="GO:0016740">
    <property type="term" value="F:transferase activity"/>
    <property type="evidence" value="ECO:0007669"/>
    <property type="project" value="UniProtKB-KW"/>
</dbReference>
<dbReference type="Pfam" id="PF13692">
    <property type="entry name" value="Glyco_trans_1_4"/>
    <property type="match status" value="1"/>
</dbReference>
<dbReference type="Gene3D" id="3.40.50.2000">
    <property type="entry name" value="Glycogen Phosphorylase B"/>
    <property type="match status" value="1"/>
</dbReference>
<dbReference type="PANTHER" id="PTHR12526">
    <property type="entry name" value="GLYCOSYLTRANSFERASE"/>
    <property type="match status" value="1"/>
</dbReference>
<accession>A0A1T4U058</accession>
<keyword evidence="1" id="KW-0808">Transferase</keyword>